<protein>
    <recommendedName>
        <fullName evidence="3">Secreted protein</fullName>
    </recommendedName>
</protein>
<keyword evidence="1" id="KW-0732">Signal</keyword>
<feature type="chain" id="PRO_5027684233" description="Secreted protein" evidence="1">
    <location>
        <begin position="24"/>
        <end position="99"/>
    </location>
</feature>
<dbReference type="EMBL" id="GISG01231850">
    <property type="protein sequence ID" value="MBA4666509.1"/>
    <property type="molecule type" value="Transcribed_RNA"/>
</dbReference>
<evidence type="ECO:0000313" key="2">
    <source>
        <dbReference type="EMBL" id="MBA4666509.1"/>
    </source>
</evidence>
<feature type="signal peptide" evidence="1">
    <location>
        <begin position="1"/>
        <end position="23"/>
    </location>
</feature>
<accession>A0A7C9ERH2</accession>
<reference evidence="2" key="2">
    <citation type="submission" date="2020-07" db="EMBL/GenBank/DDBJ databases">
        <authorList>
            <person name="Vera ALvarez R."/>
            <person name="Arias-Moreno D.M."/>
            <person name="Jimenez-Jacinto V."/>
            <person name="Jimenez-Bremont J.F."/>
            <person name="Swaminathan K."/>
            <person name="Moose S.P."/>
            <person name="Guerrero-Gonzalez M.L."/>
            <person name="Marino-Ramirez L."/>
            <person name="Landsman D."/>
            <person name="Rodriguez-Kessler M."/>
            <person name="Delgado-Sanchez P."/>
        </authorList>
    </citation>
    <scope>NUCLEOTIDE SEQUENCE</scope>
    <source>
        <tissue evidence="2">Cladode</tissue>
    </source>
</reference>
<organism evidence="2">
    <name type="scientific">Opuntia streptacantha</name>
    <name type="common">Prickly pear cactus</name>
    <name type="synonym">Opuntia cardona</name>
    <dbReference type="NCBI Taxonomy" id="393608"/>
    <lineage>
        <taxon>Eukaryota</taxon>
        <taxon>Viridiplantae</taxon>
        <taxon>Streptophyta</taxon>
        <taxon>Embryophyta</taxon>
        <taxon>Tracheophyta</taxon>
        <taxon>Spermatophyta</taxon>
        <taxon>Magnoliopsida</taxon>
        <taxon>eudicotyledons</taxon>
        <taxon>Gunneridae</taxon>
        <taxon>Pentapetalae</taxon>
        <taxon>Caryophyllales</taxon>
        <taxon>Cactineae</taxon>
        <taxon>Cactaceae</taxon>
        <taxon>Opuntioideae</taxon>
        <taxon>Opuntia</taxon>
    </lineage>
</organism>
<evidence type="ECO:0000256" key="1">
    <source>
        <dbReference type="SAM" id="SignalP"/>
    </source>
</evidence>
<name>A0A7C9ERH2_OPUST</name>
<reference evidence="2" key="1">
    <citation type="journal article" date="2013" name="J. Plant Res.">
        <title>Effect of fungi and light on seed germination of three Opuntia species from semiarid lands of central Mexico.</title>
        <authorList>
            <person name="Delgado-Sanchez P."/>
            <person name="Jimenez-Bremont J.F."/>
            <person name="Guerrero-Gonzalez Mde L."/>
            <person name="Flores J."/>
        </authorList>
    </citation>
    <scope>NUCLEOTIDE SEQUENCE</scope>
    <source>
        <tissue evidence="2">Cladode</tissue>
    </source>
</reference>
<proteinExistence type="predicted"/>
<evidence type="ECO:0008006" key="3">
    <source>
        <dbReference type="Google" id="ProtNLM"/>
    </source>
</evidence>
<sequence>MFCDRSWILILSKASVWLNQVLLYRCITTDSQTLNKQSQFSRYIFPAPQSLKNSLRLLHSTFANKPTRGLRQEEYSQCKIYDRWNNKNPKHQSPAGGIP</sequence>
<dbReference type="AlphaFoldDB" id="A0A7C9ERH2"/>